<name>A0A1H6C8P0_9HYPH</name>
<dbReference type="GO" id="GO:0015074">
    <property type="term" value="P:DNA integration"/>
    <property type="evidence" value="ECO:0007669"/>
    <property type="project" value="InterPro"/>
</dbReference>
<evidence type="ECO:0000313" key="2">
    <source>
        <dbReference type="EMBL" id="SEG69268.1"/>
    </source>
</evidence>
<dbReference type="OrthoDB" id="5287589at2"/>
<sequence>MSSPILYFRFNSKDRLWIEGKAYRPVEREEEGHLLLREDDLNTERFFSNEELDKLVLAGEVRIERSAFRPEVMRARAKAEAQRINDLPERERSQVARREIYCTRFLEMVQAGQATRSDKSMKRAISTIEGEINEAEWAAAARLGKDGDLIRPRVDQEIRTHKPPSPKTLRRSLDILEGAEGQALALRKAYRRCGDRLTSRHPADVCDLVDEISMSFKGEAAEARASVRTLHKQLGAKLLVINAERKAADLTEYSTPSYHYLLSRVKELHALETLASRHGVDIAEAKMAAVARGVMATRPLERVEIDEWKIDLYTVFEHHGLLEDLTADEISDLKKQRFWLCAIIDAATRVILGMKIGKKVGVQLALDTVEMAVSPKVPYARIAPSVSRWLFCGAFEQLVHDQAKWFMSLAFRTPILDLGSEVLAPPAGKARMRPKIERFFRTAKEALAFFTGRTFENVVVKGDYDPVGRASLTVPELCEVFVRWTVEQYHNSPHRGLNEQTPARAWEKLTKKYGVMVAPHSHDLRAIFGVRVKGLTVHPSGVEFCGLFYNCLELQEFLQRRGSAVLDIKVNHRDINCISVELGDNCWLAVPCMRSGMAHVPLDVWLATRQALRRQHEDESKLDDTIVKESVLKMMEIAKAAEQRTALVTTRPTTEQLTKLHRDVNFPFEFLRPDIGPTPLKGNLLAAAIIPARKALPAPPSSTSKPSRTIK</sequence>
<evidence type="ECO:0000259" key="1">
    <source>
        <dbReference type="PROSITE" id="PS50994"/>
    </source>
</evidence>
<protein>
    <submittedName>
        <fullName evidence="2">Putative transposase</fullName>
    </submittedName>
</protein>
<dbReference type="Proteomes" id="UP000236743">
    <property type="component" value="Unassembled WGS sequence"/>
</dbReference>
<dbReference type="InterPro" id="IPR001584">
    <property type="entry name" value="Integrase_cat-core"/>
</dbReference>
<dbReference type="GO" id="GO:0003676">
    <property type="term" value="F:nucleic acid binding"/>
    <property type="evidence" value="ECO:0007669"/>
    <property type="project" value="InterPro"/>
</dbReference>
<dbReference type="InterPro" id="IPR036397">
    <property type="entry name" value="RNaseH_sf"/>
</dbReference>
<evidence type="ECO:0000313" key="3">
    <source>
        <dbReference type="Proteomes" id="UP000236743"/>
    </source>
</evidence>
<dbReference type="Gene3D" id="3.30.420.10">
    <property type="entry name" value="Ribonuclease H-like superfamily/Ribonuclease H"/>
    <property type="match status" value="1"/>
</dbReference>
<feature type="domain" description="Integrase catalytic" evidence="1">
    <location>
        <begin position="295"/>
        <end position="510"/>
    </location>
</feature>
<dbReference type="RefSeq" id="WP_103874385.1">
    <property type="nucleotide sequence ID" value="NZ_FNUY01000009.1"/>
</dbReference>
<dbReference type="PROSITE" id="PS50994">
    <property type="entry name" value="INTEGRASE"/>
    <property type="match status" value="1"/>
</dbReference>
<gene>
    <name evidence="2" type="ORF">SAMN04488115_109133</name>
</gene>
<dbReference type="SUPFAM" id="SSF53098">
    <property type="entry name" value="Ribonuclease H-like"/>
    <property type="match status" value="1"/>
</dbReference>
<dbReference type="EMBL" id="FNUY01000009">
    <property type="protein sequence ID" value="SEG69268.1"/>
    <property type="molecule type" value="Genomic_DNA"/>
</dbReference>
<organism evidence="2 3">
    <name type="scientific">Bosea lathyri</name>
    <dbReference type="NCBI Taxonomy" id="1036778"/>
    <lineage>
        <taxon>Bacteria</taxon>
        <taxon>Pseudomonadati</taxon>
        <taxon>Pseudomonadota</taxon>
        <taxon>Alphaproteobacteria</taxon>
        <taxon>Hyphomicrobiales</taxon>
        <taxon>Boseaceae</taxon>
        <taxon>Bosea</taxon>
    </lineage>
</organism>
<dbReference type="AlphaFoldDB" id="A0A1H6C8P0"/>
<dbReference type="InterPro" id="IPR012337">
    <property type="entry name" value="RNaseH-like_sf"/>
</dbReference>
<keyword evidence="3" id="KW-1185">Reference proteome</keyword>
<reference evidence="2 3" key="1">
    <citation type="submission" date="2016-10" db="EMBL/GenBank/DDBJ databases">
        <authorList>
            <person name="de Groot N.N."/>
        </authorList>
    </citation>
    <scope>NUCLEOTIDE SEQUENCE [LARGE SCALE GENOMIC DNA]</scope>
    <source>
        <strain evidence="2 3">DSM 26656</strain>
    </source>
</reference>
<proteinExistence type="predicted"/>
<accession>A0A1H6C8P0</accession>